<feature type="chain" id="PRO_5046526952" evidence="3">
    <location>
        <begin position="24"/>
        <end position="215"/>
    </location>
</feature>
<organism evidence="4 5">
    <name type="scientific">Fuscovulum ytuae</name>
    <dbReference type="NCBI Taxonomy" id="3042299"/>
    <lineage>
        <taxon>Bacteria</taxon>
        <taxon>Pseudomonadati</taxon>
        <taxon>Pseudomonadota</taxon>
        <taxon>Alphaproteobacteria</taxon>
        <taxon>Rhodobacterales</taxon>
        <taxon>Paracoccaceae</taxon>
        <taxon>Fuscovulum</taxon>
    </lineage>
</organism>
<dbReference type="PANTHER" id="PTHR11240">
    <property type="entry name" value="RIBONUCLEASE T2"/>
    <property type="match status" value="1"/>
</dbReference>
<reference evidence="4 5" key="1">
    <citation type="submission" date="2023-04" db="EMBL/GenBank/DDBJ databases">
        <title>YMD61, complete Genome.</title>
        <authorList>
            <person name="Zhang J."/>
        </authorList>
    </citation>
    <scope>NUCLEOTIDE SEQUENCE [LARGE SCALE GENOMIC DNA]</scope>
    <source>
        <strain evidence="4 5">YMD61</strain>
    </source>
</reference>
<feature type="signal peptide" evidence="3">
    <location>
        <begin position="1"/>
        <end position="23"/>
    </location>
</feature>
<dbReference type="InterPro" id="IPR018188">
    <property type="entry name" value="RNase_T2_His_AS_1"/>
</dbReference>
<evidence type="ECO:0000256" key="3">
    <source>
        <dbReference type="SAM" id="SignalP"/>
    </source>
</evidence>
<dbReference type="CDD" id="cd01062">
    <property type="entry name" value="RNase_T2_prok"/>
    <property type="match status" value="1"/>
</dbReference>
<dbReference type="InterPro" id="IPR001568">
    <property type="entry name" value="RNase_T2-like"/>
</dbReference>
<dbReference type="PANTHER" id="PTHR11240:SF22">
    <property type="entry name" value="RIBONUCLEASE T2"/>
    <property type="match status" value="1"/>
</dbReference>
<sequence>MRVIFAVLVALAMTGAMTGVARAEGERAGDFDYYVMALSWSASWCALEGDARDDPQCDAGRGLDFVLHGLWPQYEDGWPSFCRTAERDPPRSMTSAQADLFGGAGAAFYQWKKHGRCSGLSASEFYDLARQARARVTVPEVFRGLARDIRLEADVVEDAFLAANQMLVPEDVVVTCRQGMVQEVRICLTKGLEFRACSGDVGRVCRGVIGMEAVR</sequence>
<keyword evidence="5" id="KW-1185">Reference proteome</keyword>
<dbReference type="InterPro" id="IPR039378">
    <property type="entry name" value="RNase_T2_prok"/>
</dbReference>
<proteinExistence type="inferred from homology"/>
<dbReference type="EMBL" id="CP124535">
    <property type="protein sequence ID" value="WGV15512.1"/>
    <property type="molecule type" value="Genomic_DNA"/>
</dbReference>
<evidence type="ECO:0000313" key="5">
    <source>
        <dbReference type="Proteomes" id="UP001230978"/>
    </source>
</evidence>
<dbReference type="PROSITE" id="PS00530">
    <property type="entry name" value="RNASE_T2_1"/>
    <property type="match status" value="1"/>
</dbReference>
<dbReference type="Proteomes" id="UP001230978">
    <property type="component" value="Chromosome"/>
</dbReference>
<name>A0ABY8Q5Q7_9RHOB</name>
<dbReference type="Gene3D" id="3.90.730.10">
    <property type="entry name" value="Ribonuclease T2-like"/>
    <property type="match status" value="1"/>
</dbReference>
<protein>
    <submittedName>
        <fullName evidence="4">Ribonuclease T2</fullName>
    </submittedName>
</protein>
<evidence type="ECO:0000256" key="1">
    <source>
        <dbReference type="ARBA" id="ARBA00007469"/>
    </source>
</evidence>
<comment type="similarity">
    <text evidence="1 2">Belongs to the RNase T2 family.</text>
</comment>
<dbReference type="SUPFAM" id="SSF55895">
    <property type="entry name" value="Ribonuclease Rh-like"/>
    <property type="match status" value="1"/>
</dbReference>
<keyword evidence="3" id="KW-0732">Signal</keyword>
<evidence type="ECO:0000256" key="2">
    <source>
        <dbReference type="RuleBase" id="RU004328"/>
    </source>
</evidence>
<dbReference type="Pfam" id="PF00445">
    <property type="entry name" value="Ribonuclease_T2"/>
    <property type="match status" value="1"/>
</dbReference>
<accession>A0ABY8Q5Q7</accession>
<dbReference type="RefSeq" id="WP_281464955.1">
    <property type="nucleotide sequence ID" value="NZ_CP124535.1"/>
</dbReference>
<dbReference type="InterPro" id="IPR036430">
    <property type="entry name" value="RNase_T2-like_sf"/>
</dbReference>
<gene>
    <name evidence="4" type="ORF">QF092_14770</name>
</gene>
<evidence type="ECO:0000313" key="4">
    <source>
        <dbReference type="EMBL" id="WGV15512.1"/>
    </source>
</evidence>